<evidence type="ECO:0000256" key="5">
    <source>
        <dbReference type="ARBA" id="ARBA00022839"/>
    </source>
</evidence>
<name>A0ABV9DLH0_9BACI</name>
<dbReference type="InterPro" id="IPR003156">
    <property type="entry name" value="DHHA1_dom"/>
</dbReference>
<dbReference type="PANTHER" id="PTHR30255:SF2">
    <property type="entry name" value="SINGLE-STRANDED-DNA-SPECIFIC EXONUCLEASE RECJ"/>
    <property type="match status" value="1"/>
</dbReference>
<evidence type="ECO:0000313" key="10">
    <source>
        <dbReference type="EMBL" id="MFC4558923.1"/>
    </source>
</evidence>
<dbReference type="Pfam" id="PF01368">
    <property type="entry name" value="DHH"/>
    <property type="match status" value="1"/>
</dbReference>
<feature type="domain" description="DHHA1" evidence="7">
    <location>
        <begin position="339"/>
        <end position="434"/>
    </location>
</feature>
<dbReference type="InterPro" id="IPR041122">
    <property type="entry name" value="RecJ_OB"/>
</dbReference>
<dbReference type="Proteomes" id="UP001595989">
    <property type="component" value="Unassembled WGS sequence"/>
</dbReference>
<dbReference type="PANTHER" id="PTHR30255">
    <property type="entry name" value="SINGLE-STRANDED-DNA-SPECIFIC EXONUCLEASE RECJ"/>
    <property type="match status" value="1"/>
</dbReference>
<keyword evidence="11" id="KW-1185">Reference proteome</keyword>
<dbReference type="Pfam" id="PF10141">
    <property type="entry name" value="ssDNA-exonuc_C"/>
    <property type="match status" value="1"/>
</dbReference>
<protein>
    <recommendedName>
        <fullName evidence="2">Single-stranded-DNA-specific exonuclease RecJ</fullName>
    </recommendedName>
</protein>
<dbReference type="SUPFAM" id="SSF64182">
    <property type="entry name" value="DHH phosphoesterases"/>
    <property type="match status" value="1"/>
</dbReference>
<feature type="domain" description="RecJ OB" evidence="9">
    <location>
        <begin position="452"/>
        <end position="553"/>
    </location>
</feature>
<evidence type="ECO:0000259" key="9">
    <source>
        <dbReference type="Pfam" id="PF17768"/>
    </source>
</evidence>
<evidence type="ECO:0000256" key="4">
    <source>
        <dbReference type="ARBA" id="ARBA00022801"/>
    </source>
</evidence>
<dbReference type="InterPro" id="IPR018779">
    <property type="entry name" value="RecJ_C"/>
</dbReference>
<dbReference type="InterPro" id="IPR004610">
    <property type="entry name" value="RecJ"/>
</dbReference>
<reference evidence="11" key="1">
    <citation type="journal article" date="2019" name="Int. J. Syst. Evol. Microbiol.">
        <title>The Global Catalogue of Microorganisms (GCM) 10K type strain sequencing project: providing services to taxonomists for standard genome sequencing and annotation.</title>
        <authorList>
            <consortium name="The Broad Institute Genomics Platform"/>
            <consortium name="The Broad Institute Genome Sequencing Center for Infectious Disease"/>
            <person name="Wu L."/>
            <person name="Ma J."/>
        </authorList>
    </citation>
    <scope>NUCLEOTIDE SEQUENCE [LARGE SCALE GENOMIC DNA]</scope>
    <source>
        <strain evidence="11">CGMCC 4.7426</strain>
    </source>
</reference>
<dbReference type="RefSeq" id="WP_390296254.1">
    <property type="nucleotide sequence ID" value="NZ_JBHSFU010000006.1"/>
</dbReference>
<proteinExistence type="inferred from homology"/>
<accession>A0ABV9DLH0</accession>
<dbReference type="Gene3D" id="3.10.310.30">
    <property type="match status" value="1"/>
</dbReference>
<dbReference type="EMBL" id="JBHSFU010000006">
    <property type="protein sequence ID" value="MFC4558923.1"/>
    <property type="molecule type" value="Genomic_DNA"/>
</dbReference>
<dbReference type="InterPro" id="IPR038763">
    <property type="entry name" value="DHH_sf"/>
</dbReference>
<organism evidence="10 11">
    <name type="scientific">Virgibacillus kekensis</name>
    <dbReference type="NCBI Taxonomy" id="202261"/>
    <lineage>
        <taxon>Bacteria</taxon>
        <taxon>Bacillati</taxon>
        <taxon>Bacillota</taxon>
        <taxon>Bacilli</taxon>
        <taxon>Bacillales</taxon>
        <taxon>Bacillaceae</taxon>
        <taxon>Virgibacillus</taxon>
    </lineage>
</organism>
<sequence length="776" mass="87713">MLQSKTKWNFSEVQTETPGWDLNNVSPLIKELLIQRGINSSEEAKAFLKPDLSNLHNPENFSDITKATERVHRAIANQEKILIFGDYDADGVSSTTVMLKALKELGADCEFYIPNRFTEGYGPNETAFKEAYQNGYSLIITVDNGISAVHEAAVAKQLGIDLIITDHHEPQEELPAAFAIIHPKCSQDYGFSELAGVGVAFKFAQHLLGYFPEQLLDLVAIGTIADLVPLRDENRILAYFGLKALSSTTRPGLIALKKVCNLNEEVSEEDVGFLIGPRINAVGRLQDADLAVQLLLTEDPFEAEQIADTVQSINQERQKIVSNIVKEADQMVADKDAQGVIVVAKEGWNQGVLGIVASNLVRKYDRPAIVLTELPDTGEVKGSARSIPAFDLFTSCMKIRDVFTHFGGHAQAAGMTLPVENLTRLQDELNSIIHAELSEEDFSQETEISRTIAIPEINEELVNEVKQLAPFGMANPKPVFHINHLPADIRQIGTRKNHLKLQFRDAQRALEGIGFGLGDLYHHISPKTKLSVVGELGINEWNGIRKAQIIIRDMRIDERQVFDHRGKKRFDITPYVHNKKTHLSVYENLPIDNSFLPEKVESITYDSDLSMLQKVNSIYLYELPTDLQTLKDILRRTQPMNVHACFQLRDSIYMKAFPSREDFKWLYAFTAKRKQIDLQRELPMIMDAKGWTKDRVLFMSNVFSDLEFVKINNGIMELNSKPAKRDLAESELYQKYLKHAEIEKLLYYSTYDELKQWIMTCITDGVKPREEATYGL</sequence>
<dbReference type="Gene3D" id="3.90.1640.30">
    <property type="match status" value="1"/>
</dbReference>
<dbReference type="Pfam" id="PF02272">
    <property type="entry name" value="DHHA1"/>
    <property type="match status" value="1"/>
</dbReference>
<gene>
    <name evidence="10" type="primary">recJ</name>
    <name evidence="10" type="ORF">ACFO3D_11970</name>
</gene>
<keyword evidence="4" id="KW-0378">Hydrolase</keyword>
<dbReference type="InterPro" id="IPR051673">
    <property type="entry name" value="SSDNA_exonuclease_RecJ"/>
</dbReference>
<keyword evidence="3" id="KW-0540">Nuclease</keyword>
<dbReference type="Pfam" id="PF17768">
    <property type="entry name" value="RecJ_OB"/>
    <property type="match status" value="1"/>
</dbReference>
<evidence type="ECO:0000259" key="8">
    <source>
        <dbReference type="Pfam" id="PF10141"/>
    </source>
</evidence>
<dbReference type="NCBIfam" id="TIGR00644">
    <property type="entry name" value="recJ"/>
    <property type="match status" value="1"/>
</dbReference>
<dbReference type="InterPro" id="IPR001667">
    <property type="entry name" value="DDH_dom"/>
</dbReference>
<comment type="caution">
    <text evidence="10">The sequence shown here is derived from an EMBL/GenBank/DDBJ whole genome shotgun (WGS) entry which is preliminary data.</text>
</comment>
<evidence type="ECO:0000256" key="1">
    <source>
        <dbReference type="ARBA" id="ARBA00005915"/>
    </source>
</evidence>
<evidence type="ECO:0000259" key="6">
    <source>
        <dbReference type="Pfam" id="PF01368"/>
    </source>
</evidence>
<feature type="domain" description="DDH" evidence="6">
    <location>
        <begin position="80"/>
        <end position="223"/>
    </location>
</feature>
<evidence type="ECO:0000259" key="7">
    <source>
        <dbReference type="Pfam" id="PF02272"/>
    </source>
</evidence>
<comment type="similarity">
    <text evidence="1">Belongs to the RecJ family.</text>
</comment>
<keyword evidence="5 10" id="KW-0269">Exonuclease</keyword>
<feature type="domain" description="Single-stranded-DNA-specific exonuclease RecJ C-terminal" evidence="8">
    <location>
        <begin position="560"/>
        <end position="758"/>
    </location>
</feature>
<dbReference type="GO" id="GO:0004527">
    <property type="term" value="F:exonuclease activity"/>
    <property type="evidence" value="ECO:0007669"/>
    <property type="project" value="UniProtKB-KW"/>
</dbReference>
<evidence type="ECO:0000256" key="3">
    <source>
        <dbReference type="ARBA" id="ARBA00022722"/>
    </source>
</evidence>
<evidence type="ECO:0000256" key="2">
    <source>
        <dbReference type="ARBA" id="ARBA00019841"/>
    </source>
</evidence>
<evidence type="ECO:0000313" key="11">
    <source>
        <dbReference type="Proteomes" id="UP001595989"/>
    </source>
</evidence>